<keyword evidence="6" id="KW-0067">ATP-binding</keyword>
<evidence type="ECO:0000313" key="10">
    <source>
        <dbReference type="Proteomes" id="UP001374535"/>
    </source>
</evidence>
<dbReference type="InterPro" id="IPR000719">
    <property type="entry name" value="Prot_kinase_dom"/>
</dbReference>
<feature type="region of interest" description="Disordered" evidence="7">
    <location>
        <begin position="184"/>
        <end position="210"/>
    </location>
</feature>
<dbReference type="PROSITE" id="PS00108">
    <property type="entry name" value="PROTEIN_KINASE_ST"/>
    <property type="match status" value="1"/>
</dbReference>
<evidence type="ECO:0000313" key="9">
    <source>
        <dbReference type="EMBL" id="WVY96133.1"/>
    </source>
</evidence>
<keyword evidence="10" id="KW-1185">Reference proteome</keyword>
<feature type="region of interest" description="Disordered" evidence="7">
    <location>
        <begin position="236"/>
        <end position="267"/>
    </location>
</feature>
<evidence type="ECO:0000256" key="2">
    <source>
        <dbReference type="ARBA" id="ARBA00022527"/>
    </source>
</evidence>
<dbReference type="PROSITE" id="PS50011">
    <property type="entry name" value="PROTEIN_KINASE_DOM"/>
    <property type="match status" value="1"/>
</dbReference>
<dbReference type="InterPro" id="IPR008271">
    <property type="entry name" value="Ser/Thr_kinase_AS"/>
</dbReference>
<evidence type="ECO:0000256" key="4">
    <source>
        <dbReference type="ARBA" id="ARBA00022741"/>
    </source>
</evidence>
<evidence type="ECO:0000259" key="8">
    <source>
        <dbReference type="PROSITE" id="PS50011"/>
    </source>
</evidence>
<evidence type="ECO:0000256" key="5">
    <source>
        <dbReference type="ARBA" id="ARBA00022777"/>
    </source>
</evidence>
<keyword evidence="2" id="KW-0723">Serine/threonine-protein kinase</keyword>
<dbReference type="GO" id="GO:0005634">
    <property type="term" value="C:nucleus"/>
    <property type="evidence" value="ECO:0007669"/>
    <property type="project" value="TreeGrafter"/>
</dbReference>
<dbReference type="SMART" id="SM00220">
    <property type="entry name" value="S_TKc"/>
    <property type="match status" value="1"/>
</dbReference>
<dbReference type="EMBL" id="CP144692">
    <property type="protein sequence ID" value="WVY96133.1"/>
    <property type="molecule type" value="Genomic_DNA"/>
</dbReference>
<dbReference type="GO" id="GO:0005524">
    <property type="term" value="F:ATP binding"/>
    <property type="evidence" value="ECO:0007669"/>
    <property type="project" value="UniProtKB-KW"/>
</dbReference>
<dbReference type="Pfam" id="PF00069">
    <property type="entry name" value="Pkinase"/>
    <property type="match status" value="1"/>
</dbReference>
<accession>A0AAQ3RKQ7</accession>
<dbReference type="InterPro" id="IPR050108">
    <property type="entry name" value="CDK"/>
</dbReference>
<keyword evidence="3" id="KW-0808">Transferase</keyword>
<dbReference type="GO" id="GO:0008353">
    <property type="term" value="F:RNA polymerase II CTD heptapeptide repeat kinase activity"/>
    <property type="evidence" value="ECO:0007669"/>
    <property type="project" value="TreeGrafter"/>
</dbReference>
<organism evidence="9 10">
    <name type="scientific">Vigna mungo</name>
    <name type="common">Black gram</name>
    <name type="synonym">Phaseolus mungo</name>
    <dbReference type="NCBI Taxonomy" id="3915"/>
    <lineage>
        <taxon>Eukaryota</taxon>
        <taxon>Viridiplantae</taxon>
        <taxon>Streptophyta</taxon>
        <taxon>Embryophyta</taxon>
        <taxon>Tracheophyta</taxon>
        <taxon>Spermatophyta</taxon>
        <taxon>Magnoliopsida</taxon>
        <taxon>eudicotyledons</taxon>
        <taxon>Gunneridae</taxon>
        <taxon>Pentapetalae</taxon>
        <taxon>rosids</taxon>
        <taxon>fabids</taxon>
        <taxon>Fabales</taxon>
        <taxon>Fabaceae</taxon>
        <taxon>Papilionoideae</taxon>
        <taxon>50 kb inversion clade</taxon>
        <taxon>NPAAA clade</taxon>
        <taxon>indigoferoid/millettioid clade</taxon>
        <taxon>Phaseoleae</taxon>
        <taxon>Vigna</taxon>
    </lineage>
</organism>
<dbReference type="SUPFAM" id="SSF56112">
    <property type="entry name" value="Protein kinase-like (PK-like)"/>
    <property type="match status" value="1"/>
</dbReference>
<proteinExistence type="inferred from homology"/>
<dbReference type="PANTHER" id="PTHR24056:SF425">
    <property type="entry name" value="PROTEIN KINASE DOMAIN-CONTAINING PROTEIN"/>
    <property type="match status" value="1"/>
</dbReference>
<reference evidence="9 10" key="1">
    <citation type="journal article" date="2023" name="Life. Sci Alliance">
        <title>Evolutionary insights into 3D genome organization and epigenetic landscape of Vigna mungo.</title>
        <authorList>
            <person name="Junaid A."/>
            <person name="Singh B."/>
            <person name="Bhatia S."/>
        </authorList>
    </citation>
    <scope>NUCLEOTIDE SEQUENCE [LARGE SCALE GENOMIC DNA]</scope>
    <source>
        <strain evidence="9">Urdbean</strain>
    </source>
</reference>
<dbReference type="GO" id="GO:0000307">
    <property type="term" value="C:cyclin-dependent protein kinase holoenzyme complex"/>
    <property type="evidence" value="ECO:0007669"/>
    <property type="project" value="TreeGrafter"/>
</dbReference>
<feature type="compositionally biased region" description="Basic and acidic residues" evidence="7">
    <location>
        <begin position="256"/>
        <end position="267"/>
    </location>
</feature>
<dbReference type="FunFam" id="1.10.510.10:FF:000624">
    <property type="entry name" value="Mitogen-activated protein kinase"/>
    <property type="match status" value="1"/>
</dbReference>
<dbReference type="AlphaFoldDB" id="A0AAQ3RKQ7"/>
<evidence type="ECO:0000256" key="7">
    <source>
        <dbReference type="SAM" id="MobiDB-lite"/>
    </source>
</evidence>
<dbReference type="PANTHER" id="PTHR24056">
    <property type="entry name" value="CELL DIVISION PROTEIN KINASE"/>
    <property type="match status" value="1"/>
</dbReference>
<dbReference type="Proteomes" id="UP001374535">
    <property type="component" value="Chromosome 9"/>
</dbReference>
<evidence type="ECO:0000256" key="3">
    <source>
        <dbReference type="ARBA" id="ARBA00022679"/>
    </source>
</evidence>
<feature type="domain" description="Protein kinase" evidence="8">
    <location>
        <begin position="1"/>
        <end position="179"/>
    </location>
</feature>
<name>A0AAQ3RKQ7_VIGMU</name>
<protein>
    <recommendedName>
        <fullName evidence="8">Protein kinase domain-containing protein</fullName>
    </recommendedName>
</protein>
<evidence type="ECO:0000256" key="1">
    <source>
        <dbReference type="ARBA" id="ARBA00006485"/>
    </source>
</evidence>
<evidence type="ECO:0000256" key="6">
    <source>
        <dbReference type="ARBA" id="ARBA00022840"/>
    </source>
</evidence>
<gene>
    <name evidence="9" type="ORF">V8G54_028284</name>
</gene>
<keyword evidence="4" id="KW-0547">Nucleotide-binding</keyword>
<dbReference type="GO" id="GO:0032968">
    <property type="term" value="P:positive regulation of transcription elongation by RNA polymerase II"/>
    <property type="evidence" value="ECO:0007669"/>
    <property type="project" value="TreeGrafter"/>
</dbReference>
<dbReference type="InterPro" id="IPR011009">
    <property type="entry name" value="Kinase-like_dom_sf"/>
</dbReference>
<comment type="similarity">
    <text evidence="1">Belongs to the protein kinase superfamily. CMGC Ser/Thr protein kinase family. CDC2/CDKX subfamily.</text>
</comment>
<dbReference type="Gene3D" id="1.10.510.10">
    <property type="entry name" value="Transferase(Phosphotransferase) domain 1"/>
    <property type="match status" value="1"/>
</dbReference>
<sequence length="292" mass="32914">MHQLLSGLQHCHDRGILHRDIKGSNLLIDKNGMLQIADFGLANFYGPDYHQPLTSRVVTLWYRAPELLLGDTDYGVGVDLWSAGCLLAEMFKGFPIMPGRNEVEQIHKIFRLCGTPSEEYWRKLKLSITFRPPKSYRPSLIETFGDLPPSSLGLVCTLLALDPAFRGSASKALKNQELIRNAKPETYAPTVDMGSTSSTSSSVNPGGAKDQSPFFLSPFGELDRKLSPKTHHHHVNVGEENIKTLPPLPKSKPNGTKKDDSRYRPDQFFRSASTREFRYLKREERLLLDFDN</sequence>
<keyword evidence="5" id="KW-0418">Kinase</keyword>